<dbReference type="AlphaFoldDB" id="A0A9D1LN44"/>
<dbReference type="InterPro" id="IPR041492">
    <property type="entry name" value="HAD_2"/>
</dbReference>
<dbReference type="InterPro" id="IPR023198">
    <property type="entry name" value="PGP-like_dom2"/>
</dbReference>
<protein>
    <submittedName>
        <fullName evidence="1">HAD family hydrolase</fullName>
    </submittedName>
</protein>
<dbReference type="GO" id="GO:0006281">
    <property type="term" value="P:DNA repair"/>
    <property type="evidence" value="ECO:0007669"/>
    <property type="project" value="TreeGrafter"/>
</dbReference>
<dbReference type="InterPro" id="IPR023214">
    <property type="entry name" value="HAD_sf"/>
</dbReference>
<comment type="caution">
    <text evidence="1">The sequence shown here is derived from an EMBL/GenBank/DDBJ whole genome shotgun (WGS) entry which is preliminary data.</text>
</comment>
<dbReference type="SFLD" id="SFLDG01129">
    <property type="entry name" value="C1.5:_HAD__Beta-PGM__Phosphata"/>
    <property type="match status" value="1"/>
</dbReference>
<organism evidence="1 2">
    <name type="scientific">Candidatus Alloenteromonas pullicola</name>
    <dbReference type="NCBI Taxonomy" id="2840784"/>
    <lineage>
        <taxon>Bacteria</taxon>
        <taxon>Bacillati</taxon>
        <taxon>Bacillota</taxon>
        <taxon>Bacillota incertae sedis</taxon>
        <taxon>Candidatus Alloenteromonas</taxon>
    </lineage>
</organism>
<gene>
    <name evidence="1" type="ORF">IAC52_01280</name>
</gene>
<sequence length="214" mass="23931">MEKQTAIIFDLDGTLWDSAKEVAESWELEGRKVISPSFRFTEADSRAQMGKTMDEIVDSILPGESSERKAAVGKALFEAEDEYLLQHPGKLYPDEEATLQKLISLGYRLYIVSNCQFGYIETFLPLVGPNTFLDHMCFDDTKKSKDVTIRALMDRDGIEKAVYIGDTHKDEESARKAGIPFIHAAYGFGKAVAPDDVANDFPGIVDCLNRLRLP</sequence>
<dbReference type="Gene3D" id="1.10.150.240">
    <property type="entry name" value="Putative phosphatase, domain 2"/>
    <property type="match status" value="1"/>
</dbReference>
<accession>A0A9D1LN44</accession>
<dbReference type="InterPro" id="IPR036412">
    <property type="entry name" value="HAD-like_sf"/>
</dbReference>
<dbReference type="PANTHER" id="PTHR43434:SF1">
    <property type="entry name" value="PHOSPHOGLYCOLATE PHOSPHATASE"/>
    <property type="match status" value="1"/>
</dbReference>
<name>A0A9D1LN44_9FIRM</name>
<dbReference type="InterPro" id="IPR006439">
    <property type="entry name" value="HAD-SF_hydro_IA"/>
</dbReference>
<dbReference type="GO" id="GO:0008967">
    <property type="term" value="F:phosphoglycolate phosphatase activity"/>
    <property type="evidence" value="ECO:0007669"/>
    <property type="project" value="TreeGrafter"/>
</dbReference>
<dbReference type="SUPFAM" id="SSF56784">
    <property type="entry name" value="HAD-like"/>
    <property type="match status" value="1"/>
</dbReference>
<dbReference type="InterPro" id="IPR050155">
    <property type="entry name" value="HAD-like_hydrolase_sf"/>
</dbReference>
<proteinExistence type="predicted"/>
<dbReference type="Pfam" id="PF13419">
    <property type="entry name" value="HAD_2"/>
    <property type="match status" value="1"/>
</dbReference>
<keyword evidence="1" id="KW-0378">Hydrolase</keyword>
<dbReference type="NCBIfam" id="TIGR01549">
    <property type="entry name" value="HAD-SF-IA-v1"/>
    <property type="match status" value="1"/>
</dbReference>
<dbReference type="Proteomes" id="UP000824070">
    <property type="component" value="Unassembled WGS sequence"/>
</dbReference>
<reference evidence="1" key="1">
    <citation type="submission" date="2020-10" db="EMBL/GenBank/DDBJ databases">
        <authorList>
            <person name="Gilroy R."/>
        </authorList>
    </citation>
    <scope>NUCLEOTIDE SEQUENCE</scope>
    <source>
        <strain evidence="1">ChiGjej1B1-22543</strain>
    </source>
</reference>
<dbReference type="EMBL" id="DVMV01000010">
    <property type="protein sequence ID" value="HIU44912.1"/>
    <property type="molecule type" value="Genomic_DNA"/>
</dbReference>
<dbReference type="SFLD" id="SFLDS00003">
    <property type="entry name" value="Haloacid_Dehalogenase"/>
    <property type="match status" value="1"/>
</dbReference>
<evidence type="ECO:0000313" key="1">
    <source>
        <dbReference type="EMBL" id="HIU44912.1"/>
    </source>
</evidence>
<evidence type="ECO:0000313" key="2">
    <source>
        <dbReference type="Proteomes" id="UP000824070"/>
    </source>
</evidence>
<dbReference type="Gene3D" id="3.40.50.1000">
    <property type="entry name" value="HAD superfamily/HAD-like"/>
    <property type="match status" value="1"/>
</dbReference>
<reference evidence="1" key="2">
    <citation type="journal article" date="2021" name="PeerJ">
        <title>Extensive microbial diversity within the chicken gut microbiome revealed by metagenomics and culture.</title>
        <authorList>
            <person name="Gilroy R."/>
            <person name="Ravi A."/>
            <person name="Getino M."/>
            <person name="Pursley I."/>
            <person name="Horton D.L."/>
            <person name="Alikhan N.F."/>
            <person name="Baker D."/>
            <person name="Gharbi K."/>
            <person name="Hall N."/>
            <person name="Watson M."/>
            <person name="Adriaenssens E.M."/>
            <person name="Foster-Nyarko E."/>
            <person name="Jarju S."/>
            <person name="Secka A."/>
            <person name="Antonio M."/>
            <person name="Oren A."/>
            <person name="Chaudhuri R.R."/>
            <person name="La Ragione R."/>
            <person name="Hildebrand F."/>
            <person name="Pallen M.J."/>
        </authorList>
    </citation>
    <scope>NUCLEOTIDE SEQUENCE</scope>
    <source>
        <strain evidence="1">ChiGjej1B1-22543</strain>
    </source>
</reference>
<dbReference type="PANTHER" id="PTHR43434">
    <property type="entry name" value="PHOSPHOGLYCOLATE PHOSPHATASE"/>
    <property type="match status" value="1"/>
</dbReference>